<dbReference type="AlphaFoldDB" id="A0A1L0G1K9"/>
<proteinExistence type="inferred from homology"/>
<dbReference type="GO" id="GO:0005524">
    <property type="term" value="F:ATP binding"/>
    <property type="evidence" value="ECO:0007669"/>
    <property type="project" value="UniProtKB-KW"/>
</dbReference>
<evidence type="ECO:0000256" key="1">
    <source>
        <dbReference type="ARBA" id="ARBA00001771"/>
    </source>
</evidence>
<dbReference type="NCBIfam" id="NF006830">
    <property type="entry name" value="PRK09355.1"/>
    <property type="match status" value="1"/>
</dbReference>
<comment type="cofactor">
    <cofactor evidence="2">
        <name>Mg(2+)</name>
        <dbReference type="ChEBI" id="CHEBI:18420"/>
    </cofactor>
</comment>
<keyword evidence="12" id="KW-0784">Thiamine biosynthesis</keyword>
<protein>
    <submittedName>
        <fullName evidence="20">CIC11C00000003760</fullName>
    </submittedName>
</protein>
<feature type="transmembrane region" description="Helical" evidence="18">
    <location>
        <begin position="433"/>
        <end position="454"/>
    </location>
</feature>
<keyword evidence="18" id="KW-1133">Transmembrane helix</keyword>
<dbReference type="SUPFAM" id="SSF51391">
    <property type="entry name" value="Thiamin phosphate synthase"/>
    <property type="match status" value="1"/>
</dbReference>
<organism evidence="20 21">
    <name type="scientific">Sungouiella intermedia</name>
    <dbReference type="NCBI Taxonomy" id="45354"/>
    <lineage>
        <taxon>Eukaryota</taxon>
        <taxon>Fungi</taxon>
        <taxon>Dikarya</taxon>
        <taxon>Ascomycota</taxon>
        <taxon>Saccharomycotina</taxon>
        <taxon>Pichiomycetes</taxon>
        <taxon>Metschnikowiaceae</taxon>
        <taxon>Sungouiella</taxon>
    </lineage>
</organism>
<evidence type="ECO:0000256" key="17">
    <source>
        <dbReference type="ARBA" id="ARBA00061283"/>
    </source>
</evidence>
<dbReference type="Gene3D" id="3.40.1190.20">
    <property type="match status" value="1"/>
</dbReference>
<evidence type="ECO:0000256" key="7">
    <source>
        <dbReference type="ARBA" id="ARBA00022723"/>
    </source>
</evidence>
<dbReference type="HAMAP" id="MF_00097">
    <property type="entry name" value="TMP_synthase"/>
    <property type="match status" value="1"/>
</dbReference>
<evidence type="ECO:0000256" key="11">
    <source>
        <dbReference type="ARBA" id="ARBA00022842"/>
    </source>
</evidence>
<dbReference type="PANTHER" id="PTHR20857:SF23">
    <property type="entry name" value="THIAMINE BIOSYNTHETIC BIFUNCTIONAL ENZYME"/>
    <property type="match status" value="1"/>
</dbReference>
<comment type="catalytic activity">
    <reaction evidence="14">
        <text>2-(2-carboxy-4-methylthiazol-5-yl)ethyl phosphate + 4-amino-2-methyl-5-(diphosphooxymethyl)pyrimidine + 2 H(+) = thiamine phosphate + CO2 + diphosphate</text>
        <dbReference type="Rhea" id="RHEA:47848"/>
        <dbReference type="ChEBI" id="CHEBI:15378"/>
        <dbReference type="ChEBI" id="CHEBI:16526"/>
        <dbReference type="ChEBI" id="CHEBI:33019"/>
        <dbReference type="ChEBI" id="CHEBI:37575"/>
        <dbReference type="ChEBI" id="CHEBI:57841"/>
        <dbReference type="ChEBI" id="CHEBI:62890"/>
        <dbReference type="EC" id="2.5.1.3"/>
    </reaction>
</comment>
<keyword evidence="10" id="KW-0067">ATP-binding</keyword>
<dbReference type="Gene3D" id="3.20.20.70">
    <property type="entry name" value="Aldolase class I"/>
    <property type="match status" value="1"/>
</dbReference>
<dbReference type="GO" id="GO:0009228">
    <property type="term" value="P:thiamine biosynthetic process"/>
    <property type="evidence" value="ECO:0007669"/>
    <property type="project" value="UniProtKB-KW"/>
</dbReference>
<evidence type="ECO:0000256" key="16">
    <source>
        <dbReference type="ARBA" id="ARBA00061146"/>
    </source>
</evidence>
<evidence type="ECO:0000256" key="3">
    <source>
        <dbReference type="ARBA" id="ARBA00003814"/>
    </source>
</evidence>
<keyword evidence="8" id="KW-0547">Nucleotide-binding</keyword>
<dbReference type="InterPro" id="IPR000417">
    <property type="entry name" value="Hyethyz_kinase"/>
</dbReference>
<dbReference type="CDD" id="cd01170">
    <property type="entry name" value="THZ_kinase"/>
    <property type="match status" value="1"/>
</dbReference>
<evidence type="ECO:0000256" key="14">
    <source>
        <dbReference type="ARBA" id="ARBA00047851"/>
    </source>
</evidence>
<keyword evidence="7" id="KW-0479">Metal-binding</keyword>
<dbReference type="PRINTS" id="PR01099">
    <property type="entry name" value="HYETHTZKNASE"/>
</dbReference>
<comment type="similarity">
    <text evidence="17">In the N-terminal section; belongs to the thiamine-phosphate synthase family.</text>
</comment>
<comment type="similarity">
    <text evidence="16">In the C-terminal section; belongs to the Thz kinase family.</text>
</comment>
<comment type="function">
    <text evidence="3">Condenses 4-methyl-5-(beta-hydroxyethyl)thiazole monophosphate (THZ-P) and 2-methyl-4-amino-5-hydroxymethyl pyrimidine pyrophosphate (HMP-PP) to form thiamine monophosphate (TMP).</text>
</comment>
<dbReference type="FunFam" id="3.20.20.70:FF:000104">
    <property type="entry name" value="Thiamine biosynthetic bifunctional enzyme"/>
    <property type="match status" value="1"/>
</dbReference>
<keyword evidence="18" id="KW-0472">Membrane</keyword>
<evidence type="ECO:0000259" key="19">
    <source>
        <dbReference type="Pfam" id="PF02581"/>
    </source>
</evidence>
<keyword evidence="11" id="KW-0460">Magnesium</keyword>
<keyword evidence="6" id="KW-0808">Transferase</keyword>
<feature type="domain" description="Thiamine phosphate synthase/TenI" evidence="19">
    <location>
        <begin position="10"/>
        <end position="206"/>
    </location>
</feature>
<comment type="pathway">
    <text evidence="4">Cofactor biosynthesis; thiamine diphosphate biosynthesis; 4-methyl-5-(2-phosphoethyl)-thiazole from 5-(2-hydroxyethyl)-4-methylthiazole: step 1/1.</text>
</comment>
<evidence type="ECO:0000256" key="8">
    <source>
        <dbReference type="ARBA" id="ARBA00022741"/>
    </source>
</evidence>
<dbReference type="GO" id="GO:0005737">
    <property type="term" value="C:cytoplasm"/>
    <property type="evidence" value="ECO:0007669"/>
    <property type="project" value="TreeGrafter"/>
</dbReference>
<keyword evidence="9" id="KW-0418">Kinase</keyword>
<evidence type="ECO:0000256" key="4">
    <source>
        <dbReference type="ARBA" id="ARBA00004868"/>
    </source>
</evidence>
<dbReference type="InterPro" id="IPR034291">
    <property type="entry name" value="TMP_synthase"/>
</dbReference>
<dbReference type="Pfam" id="PF02110">
    <property type="entry name" value="HK"/>
    <property type="match status" value="1"/>
</dbReference>
<name>A0A1L0G1K9_9ASCO</name>
<evidence type="ECO:0000256" key="18">
    <source>
        <dbReference type="SAM" id="Phobius"/>
    </source>
</evidence>
<evidence type="ECO:0000256" key="10">
    <source>
        <dbReference type="ARBA" id="ARBA00022840"/>
    </source>
</evidence>
<dbReference type="EMBL" id="LT635764">
    <property type="protein sequence ID" value="SGZ50533.1"/>
    <property type="molecule type" value="Genomic_DNA"/>
</dbReference>
<evidence type="ECO:0000256" key="15">
    <source>
        <dbReference type="ARBA" id="ARBA00047883"/>
    </source>
</evidence>
<dbReference type="GO" id="GO:0004417">
    <property type="term" value="F:hydroxyethylthiazole kinase activity"/>
    <property type="evidence" value="ECO:0007669"/>
    <property type="project" value="UniProtKB-EC"/>
</dbReference>
<dbReference type="UniPathway" id="UPA00060">
    <property type="reaction ID" value="UER00139"/>
</dbReference>
<keyword evidence="18" id="KW-0812">Transmembrane</keyword>
<dbReference type="CDD" id="cd00564">
    <property type="entry name" value="TMP_TenI"/>
    <property type="match status" value="1"/>
</dbReference>
<dbReference type="SUPFAM" id="SSF53613">
    <property type="entry name" value="Ribokinase-like"/>
    <property type="match status" value="1"/>
</dbReference>
<dbReference type="InterPro" id="IPR036206">
    <property type="entry name" value="ThiamineP_synth_sf"/>
</dbReference>
<dbReference type="InterPro" id="IPR022998">
    <property type="entry name" value="ThiamineP_synth_TenI"/>
</dbReference>
<evidence type="ECO:0000256" key="5">
    <source>
        <dbReference type="ARBA" id="ARBA00005165"/>
    </source>
</evidence>
<comment type="pathway">
    <text evidence="5">Cofactor biosynthesis; thiamine diphosphate biosynthesis; thiamine phosphate from 4-amino-2-methyl-5-diphosphomethylpyrimidine and 4-methyl-5-(2-phosphoethyl)-thiazole: step 1/1.</text>
</comment>
<evidence type="ECO:0000313" key="20">
    <source>
        <dbReference type="EMBL" id="SGZ50533.1"/>
    </source>
</evidence>
<dbReference type="GO" id="GO:0000287">
    <property type="term" value="F:magnesium ion binding"/>
    <property type="evidence" value="ECO:0007669"/>
    <property type="project" value="InterPro"/>
</dbReference>
<dbReference type="NCBIfam" id="TIGR00693">
    <property type="entry name" value="thiE"/>
    <property type="match status" value="1"/>
</dbReference>
<dbReference type="PANTHER" id="PTHR20857">
    <property type="entry name" value="THIAMINE-PHOSPHATE PYROPHOSPHORYLASE"/>
    <property type="match status" value="1"/>
</dbReference>
<comment type="catalytic activity">
    <reaction evidence="15">
        <text>2-[(2R,5Z)-2-carboxy-4-methylthiazol-5(2H)-ylidene]ethyl phosphate + 4-amino-2-methyl-5-(diphosphooxymethyl)pyrimidine + 2 H(+) = thiamine phosphate + CO2 + diphosphate</text>
        <dbReference type="Rhea" id="RHEA:47844"/>
        <dbReference type="ChEBI" id="CHEBI:15378"/>
        <dbReference type="ChEBI" id="CHEBI:16526"/>
        <dbReference type="ChEBI" id="CHEBI:33019"/>
        <dbReference type="ChEBI" id="CHEBI:37575"/>
        <dbReference type="ChEBI" id="CHEBI:57841"/>
        <dbReference type="ChEBI" id="CHEBI:62899"/>
        <dbReference type="EC" id="2.5.1.3"/>
    </reaction>
</comment>
<dbReference type="Proteomes" id="UP000182259">
    <property type="component" value="Chromosome I"/>
</dbReference>
<dbReference type="GO" id="GO:0004789">
    <property type="term" value="F:thiamine-phosphate diphosphorylase activity"/>
    <property type="evidence" value="ECO:0007669"/>
    <property type="project" value="UniProtKB-EC"/>
</dbReference>
<dbReference type="InterPro" id="IPR013785">
    <property type="entry name" value="Aldolase_TIM"/>
</dbReference>
<evidence type="ECO:0000256" key="9">
    <source>
        <dbReference type="ARBA" id="ARBA00022777"/>
    </source>
</evidence>
<dbReference type="InterPro" id="IPR029056">
    <property type="entry name" value="Ribokinase-like"/>
</dbReference>
<evidence type="ECO:0000256" key="6">
    <source>
        <dbReference type="ARBA" id="ARBA00022679"/>
    </source>
</evidence>
<reference evidence="20 21" key="1">
    <citation type="submission" date="2016-10" db="EMBL/GenBank/DDBJ databases">
        <authorList>
            <person name="de Groot N.N."/>
        </authorList>
    </citation>
    <scope>NUCLEOTIDE SEQUENCE [LARGE SCALE GENOMIC DNA]</scope>
    <source>
        <strain evidence="20 21">PYCC 4715</strain>
    </source>
</reference>
<gene>
    <name evidence="20" type="ORF">SAMEA4029009_CIC11G00000003760</name>
</gene>
<evidence type="ECO:0000256" key="13">
    <source>
        <dbReference type="ARBA" id="ARBA00047334"/>
    </source>
</evidence>
<dbReference type="Pfam" id="PF02581">
    <property type="entry name" value="TMP-TENI"/>
    <property type="match status" value="1"/>
</dbReference>
<dbReference type="HAMAP" id="MF_00228">
    <property type="entry name" value="Thz_kinase"/>
    <property type="match status" value="1"/>
</dbReference>
<comment type="catalytic activity">
    <reaction evidence="13">
        <text>4-methyl-5-(2-phosphooxyethyl)-thiazole + 4-amino-2-methyl-5-(diphosphooxymethyl)pyrimidine + H(+) = thiamine phosphate + diphosphate</text>
        <dbReference type="Rhea" id="RHEA:22328"/>
        <dbReference type="ChEBI" id="CHEBI:15378"/>
        <dbReference type="ChEBI" id="CHEBI:33019"/>
        <dbReference type="ChEBI" id="CHEBI:37575"/>
        <dbReference type="ChEBI" id="CHEBI:57841"/>
        <dbReference type="ChEBI" id="CHEBI:58296"/>
        <dbReference type="EC" id="2.5.1.3"/>
    </reaction>
</comment>
<accession>A0A1L0G1K9</accession>
<evidence type="ECO:0000313" key="21">
    <source>
        <dbReference type="Proteomes" id="UP000182259"/>
    </source>
</evidence>
<evidence type="ECO:0000256" key="12">
    <source>
        <dbReference type="ARBA" id="ARBA00022977"/>
    </source>
</evidence>
<comment type="catalytic activity">
    <reaction evidence="1">
        <text>5-(2-hydroxyethyl)-4-methylthiazole + ATP = 4-methyl-5-(2-phosphooxyethyl)-thiazole + ADP + H(+)</text>
        <dbReference type="Rhea" id="RHEA:24212"/>
        <dbReference type="ChEBI" id="CHEBI:15378"/>
        <dbReference type="ChEBI" id="CHEBI:17957"/>
        <dbReference type="ChEBI" id="CHEBI:30616"/>
        <dbReference type="ChEBI" id="CHEBI:58296"/>
        <dbReference type="ChEBI" id="CHEBI:456216"/>
        <dbReference type="EC" id="2.7.1.50"/>
    </reaction>
</comment>
<evidence type="ECO:0000256" key="2">
    <source>
        <dbReference type="ARBA" id="ARBA00001946"/>
    </source>
</evidence>
<sequence>MSKITPDYTLYFVTDSTMVPETSTFLDQVRLAVENGATIIQLREKSILTLDFIERAQKVLEITRPKGIPLIINDRVDVALAVDADGVHVGQDDMPAATVRKLIGKNKILGVSCGNVAETTQVCEEGVADYVGLGTVYPTQTKKVKAVVGPIGIRRSLEVLSKYKKEGKLINSVAIGGIKHSNAAKVLFQCLVPGYEIDGVAVVSCIMAATDAGKATRELLASIRSPVAWKWPSESSVPFALGLVDQKPLVHHITNNVVKNFSANVTLAIGASPIMSELPEEFGEFACLPSVALLINLGTPSTQLMEVFLLGLRTYNANGSPVIFDPVAAGASSARREACRILLNAGYFSVVKGNLGEITALAQLGSDGSNDSETLMQGVDSLIKSSDDATEALCKKVATEYRSVVVVTGEINYIYDGTKPLGEVLKVKGGSEYMGLVTGTGCSLGSTIAAYVAVARKQKLDIGKAVVSAVTMYNQAGKVAAKDVEGPGTFMVRFLDELARESKKVN</sequence>
<dbReference type="GO" id="GO:0009229">
    <property type="term" value="P:thiamine diphosphate biosynthetic process"/>
    <property type="evidence" value="ECO:0007669"/>
    <property type="project" value="UniProtKB-UniPathway"/>
</dbReference>